<proteinExistence type="predicted"/>
<protein>
    <submittedName>
        <fullName evidence="1">Uncharacterized protein</fullName>
    </submittedName>
</protein>
<sequence>MSIFSRQALRIFEDKVFLQAVKNDISHNNMVRKLNDLSVI</sequence>
<reference evidence="1" key="1">
    <citation type="journal article" date="2015" name="Proc. Natl. Acad. Sci. U.S.A.">
        <title>Networks of energetic and metabolic interactions define dynamics in microbial communities.</title>
        <authorList>
            <person name="Embree M."/>
            <person name="Liu J.K."/>
            <person name="Al-Bassam M.M."/>
            <person name="Zengler K."/>
        </authorList>
    </citation>
    <scope>NUCLEOTIDE SEQUENCE</scope>
</reference>
<accession>A0A0W8FML7</accession>
<name>A0A0W8FML7_9ZZZZ</name>
<gene>
    <name evidence="1" type="ORF">ASZ90_008147</name>
</gene>
<dbReference type="AlphaFoldDB" id="A0A0W8FML7"/>
<dbReference type="EMBL" id="LNQE01000989">
    <property type="protein sequence ID" value="KUG22073.1"/>
    <property type="molecule type" value="Genomic_DNA"/>
</dbReference>
<organism evidence="1">
    <name type="scientific">hydrocarbon metagenome</name>
    <dbReference type="NCBI Taxonomy" id="938273"/>
    <lineage>
        <taxon>unclassified sequences</taxon>
        <taxon>metagenomes</taxon>
        <taxon>ecological metagenomes</taxon>
    </lineage>
</organism>
<evidence type="ECO:0000313" key="1">
    <source>
        <dbReference type="EMBL" id="KUG22073.1"/>
    </source>
</evidence>
<comment type="caution">
    <text evidence="1">The sequence shown here is derived from an EMBL/GenBank/DDBJ whole genome shotgun (WGS) entry which is preliminary data.</text>
</comment>